<evidence type="ECO:0000259" key="2">
    <source>
        <dbReference type="Pfam" id="PF13660"/>
    </source>
</evidence>
<evidence type="ECO:0000313" key="3">
    <source>
        <dbReference type="EMBL" id="MPM38888.1"/>
    </source>
</evidence>
<feature type="domain" description="MOFRL-associated" evidence="2">
    <location>
        <begin position="14"/>
        <end position="234"/>
    </location>
</feature>
<dbReference type="GO" id="GO:0005737">
    <property type="term" value="C:cytoplasm"/>
    <property type="evidence" value="ECO:0007669"/>
    <property type="project" value="TreeGrafter"/>
</dbReference>
<proteinExistence type="predicted"/>
<dbReference type="SUPFAM" id="SSF82544">
    <property type="entry name" value="GckA/TtuD-like"/>
    <property type="match status" value="1"/>
</dbReference>
<dbReference type="GO" id="GO:0008887">
    <property type="term" value="F:glycerate kinase activity"/>
    <property type="evidence" value="ECO:0007669"/>
    <property type="project" value="InterPro"/>
</dbReference>
<dbReference type="Gene3D" id="3.40.1480.10">
    <property type="entry name" value="MOFRL domain"/>
    <property type="match status" value="1"/>
</dbReference>
<name>A0A644ZF16_9ZZZZ</name>
<dbReference type="InterPro" id="IPR039760">
    <property type="entry name" value="MOFRL_protein"/>
</dbReference>
<dbReference type="PANTHER" id="PTHR12227">
    <property type="entry name" value="GLYCERATE KINASE"/>
    <property type="match status" value="1"/>
</dbReference>
<dbReference type="Pfam" id="PF13660">
    <property type="entry name" value="DUF4147"/>
    <property type="match status" value="1"/>
</dbReference>
<protein>
    <submittedName>
        <fullName evidence="3">D-glycerate 2-kinase</fullName>
        <ecNumber evidence="3">2.7.1.165</ecNumber>
    </submittedName>
</protein>
<dbReference type="PANTHER" id="PTHR12227:SF0">
    <property type="entry name" value="GLYCERATE KINASE"/>
    <property type="match status" value="1"/>
</dbReference>
<dbReference type="EMBL" id="VSSQ01008446">
    <property type="protein sequence ID" value="MPM38888.1"/>
    <property type="molecule type" value="Genomic_DNA"/>
</dbReference>
<comment type="caution">
    <text evidence="3">The sequence shown here is derived from an EMBL/GenBank/DDBJ whole genome shotgun (WGS) entry which is preliminary data.</text>
</comment>
<dbReference type="InterPro" id="IPR038614">
    <property type="entry name" value="GK_N_sf"/>
</dbReference>
<dbReference type="AlphaFoldDB" id="A0A644ZF16"/>
<reference evidence="3" key="1">
    <citation type="submission" date="2019-08" db="EMBL/GenBank/DDBJ databases">
        <authorList>
            <person name="Kucharzyk K."/>
            <person name="Murdoch R.W."/>
            <person name="Higgins S."/>
            <person name="Loffler F."/>
        </authorList>
    </citation>
    <scope>NUCLEOTIDE SEQUENCE</scope>
</reference>
<keyword evidence="3" id="KW-0418">Kinase</keyword>
<dbReference type="Gene3D" id="3.40.50.10180">
    <property type="entry name" value="Glycerate kinase, MOFRL-like N-terminal domain"/>
    <property type="match status" value="1"/>
</dbReference>
<gene>
    <name evidence="3" type="ORF">SDC9_85519</name>
</gene>
<organism evidence="3">
    <name type="scientific">bioreactor metagenome</name>
    <dbReference type="NCBI Taxonomy" id="1076179"/>
    <lineage>
        <taxon>unclassified sequences</taxon>
        <taxon>metagenomes</taxon>
        <taxon>ecological metagenomes</taxon>
    </lineage>
</organism>
<sequence>MKNDLHVQQLRQDALDICKTAIGDAVPNVAVARAIEGYSFLPGKVVVIAIGKAAWPMAKQASLSLGERLTKGLVVTKYHHSGGEIPNFRIIQAGHPIPDQNSCLGAKIALEYVADLTENDQVLFLISGGGSSLFELPLVPLPALMDITDQLLKAGADIREMNTIRKRLSGVKGGKFAQRCGNATVFSIVLSDVLGDSADMIASGPTAIDSSTCEDALDIVRRYHIALSDEAKKFVQTETPKVLKNSHIQIVGGVSQLCARAKERAKELGYHPLILTTWLSCEAREAGKFLAAMAKEYALKGEKLAFIAGGETMVHVTGTGMGGRNQEMALAAAPIISGLANIVMISLGSDGTDGPTDAAGGMVDGTTADTLTSKGISVYDVLQNNDAYHGLKQCDGLVITGATGTNVNDISLVLVG</sequence>
<dbReference type="GO" id="GO:0043798">
    <property type="term" value="F:glycerate 2-kinase activity"/>
    <property type="evidence" value="ECO:0007669"/>
    <property type="project" value="UniProtKB-EC"/>
</dbReference>
<dbReference type="EC" id="2.7.1.165" evidence="3"/>
<dbReference type="InterPro" id="IPR037035">
    <property type="entry name" value="GK-like_C_sf"/>
</dbReference>
<accession>A0A644ZF16</accession>
<keyword evidence="3" id="KW-0808">Transferase</keyword>
<feature type="domain" description="MOFRL" evidence="1">
    <location>
        <begin position="305"/>
        <end position="409"/>
    </location>
</feature>
<evidence type="ECO:0000259" key="1">
    <source>
        <dbReference type="Pfam" id="PF05161"/>
    </source>
</evidence>
<dbReference type="InterPro" id="IPR025286">
    <property type="entry name" value="MOFRL_assoc_dom"/>
</dbReference>
<dbReference type="Pfam" id="PF05161">
    <property type="entry name" value="MOFRL"/>
    <property type="match status" value="1"/>
</dbReference>
<dbReference type="InterPro" id="IPR007835">
    <property type="entry name" value="MOFRL"/>
</dbReference>